<feature type="region of interest" description="Disordered" evidence="11">
    <location>
        <begin position="125"/>
        <end position="158"/>
    </location>
</feature>
<dbReference type="InterPro" id="IPR005225">
    <property type="entry name" value="Small_GTP-bd"/>
</dbReference>
<dbReference type="SUPFAM" id="SSF52156">
    <property type="entry name" value="Initiation factor IF2/eIF5b, domain 3"/>
    <property type="match status" value="1"/>
</dbReference>
<gene>
    <name evidence="13" type="primary">Mtif2</name>
    <name evidence="13" type="ORF">CM83_54874</name>
</gene>
<feature type="domain" description="Tr-type G" evidence="12">
    <location>
        <begin position="155"/>
        <end position="324"/>
    </location>
</feature>
<dbReference type="InterPro" id="IPR023115">
    <property type="entry name" value="TIF_IF2_dom3"/>
</dbReference>
<proteinExistence type="inferred from homology"/>
<keyword evidence="4" id="KW-0547">Nucleotide-binding</keyword>
<evidence type="ECO:0000256" key="4">
    <source>
        <dbReference type="ARBA" id="ARBA00022741"/>
    </source>
</evidence>
<dbReference type="AlphaFoldDB" id="A0A0A9WIR4"/>
<dbReference type="FunFam" id="2.40.30.10:FF:000007">
    <property type="entry name" value="Translation initiation factor IF-2"/>
    <property type="match status" value="1"/>
</dbReference>
<dbReference type="NCBIfam" id="TIGR00231">
    <property type="entry name" value="small_GTP"/>
    <property type="match status" value="1"/>
</dbReference>
<dbReference type="InterPro" id="IPR053905">
    <property type="entry name" value="EF-G-like_DII"/>
</dbReference>
<dbReference type="FunFam" id="2.40.30.10:FF:000008">
    <property type="entry name" value="Translation initiation factor IF-2"/>
    <property type="match status" value="1"/>
</dbReference>
<sequence>MTSFQKCVGFGRIFPLVILRNHNVASRRCIHGSSVLYKKRKTREERKLPKAIVYSPKSKWKQGEPVDVWKRMTVAEVANTLGKDVGHVLEVMSFIDNTEQYRKDRDVIDNFKVIEEIVKKSGHRCRMASKPTETEEKSFKDVGRRNPSDYVDPRPRPPVVTIMGHVDHGKTTLLDTLRQSSIVEQEFGGITQHIGAFSVVIGKDKLTFLDTPGHAAFISMRSRGAHSTDIVVLVVAADDGVMEQTVESINLAKEANVPIIAAINKIDKPQADVERAKRMLTQHGVQVEDHGGDVQVVPISALKGTNVDTLMEAILVQAELMELKSDYSGPVEGVVIESSTDTHRGKLCTVLVQCGTLKKGAILIAGTSVCRVRAMFNDKGTPVQEATPSTPVEVLGWKELPSAGDIIIQVSSEKEASQIAEHRLQKEQEKKAEDEFTVIDKKMKEEYAKYRERLEARRKLGKWRMKPTGPREKEIKEVDSGPRLNIIVKGDVDGSMEAILDVLETYDNPKCRLDIVHYGVGPVSKNDITLAESFNAVIYTFNTKLLETPPDDVVVKNHNVIYRLVDDIKDEINKRLPQIDVEETIGECNVLQEFLINEGKNKVPVAGCRCVKGSLKKSGRFRLIRGQEVIYDGTLSSLRHLKDEVDSIKKDLECGIRLSDTSVRFQQGDTLVCYKINKVGDAIVWDPGF</sequence>
<dbReference type="InterPro" id="IPR015760">
    <property type="entry name" value="TIF_IF2"/>
</dbReference>
<dbReference type="SUPFAM" id="SSF50447">
    <property type="entry name" value="Translation proteins"/>
    <property type="match status" value="2"/>
</dbReference>
<evidence type="ECO:0000256" key="6">
    <source>
        <dbReference type="ARBA" id="ARBA00022946"/>
    </source>
</evidence>
<evidence type="ECO:0000256" key="1">
    <source>
        <dbReference type="ARBA" id="ARBA00004173"/>
    </source>
</evidence>
<evidence type="ECO:0000256" key="2">
    <source>
        <dbReference type="ARBA" id="ARBA00007733"/>
    </source>
</evidence>
<dbReference type="InterPro" id="IPR036925">
    <property type="entry name" value="TIF_IF2_dom3_sf"/>
</dbReference>
<evidence type="ECO:0000256" key="8">
    <source>
        <dbReference type="ARBA" id="ARBA00023134"/>
    </source>
</evidence>
<dbReference type="Gene3D" id="3.40.50.10050">
    <property type="entry name" value="Translation initiation factor IF- 2, domain 3"/>
    <property type="match status" value="1"/>
</dbReference>
<dbReference type="GO" id="GO:0003743">
    <property type="term" value="F:translation initiation factor activity"/>
    <property type="evidence" value="ECO:0007669"/>
    <property type="project" value="UniProtKB-KW"/>
</dbReference>
<dbReference type="InterPro" id="IPR000178">
    <property type="entry name" value="TF_IF2_bacterial-like"/>
</dbReference>
<dbReference type="Pfam" id="PF11987">
    <property type="entry name" value="IF-2"/>
    <property type="match status" value="1"/>
</dbReference>
<dbReference type="Pfam" id="PF00009">
    <property type="entry name" value="GTP_EFTU"/>
    <property type="match status" value="1"/>
</dbReference>
<name>A0A0A9WIR4_LYGHE</name>
<reference evidence="14" key="3">
    <citation type="submission" date="2014-09" db="EMBL/GenBank/DDBJ databases">
        <authorList>
            <person name="Magalhaes I.L.F."/>
            <person name="Oliveira U."/>
            <person name="Santos F.R."/>
            <person name="Vidigal T.H.D.A."/>
            <person name="Brescovit A.D."/>
            <person name="Santos A.J."/>
        </authorList>
    </citation>
    <scope>NUCLEOTIDE SEQUENCE</scope>
</reference>
<dbReference type="PROSITE" id="PS51722">
    <property type="entry name" value="G_TR_2"/>
    <property type="match status" value="1"/>
</dbReference>
<reference evidence="13" key="1">
    <citation type="journal article" date="2014" name="PLoS ONE">
        <title>Transcriptome-Based Identification of ABC Transporters in the Western Tarnished Plant Bug Lygus hesperus.</title>
        <authorList>
            <person name="Hull J.J."/>
            <person name="Chaney K."/>
            <person name="Geib S.M."/>
            <person name="Fabrick J.A."/>
            <person name="Brent C.S."/>
            <person name="Walsh D."/>
            <person name="Lavine L.C."/>
        </authorList>
    </citation>
    <scope>NUCLEOTIDE SEQUENCE</scope>
</reference>
<evidence type="ECO:0000313" key="14">
    <source>
        <dbReference type="EMBL" id="JAG64663.1"/>
    </source>
</evidence>
<comment type="similarity">
    <text evidence="2">Belongs to the TRAFAC class translation factor GTPase superfamily. Classic translation factor GTPase family. IF-2 subfamily.</text>
</comment>
<dbReference type="CDD" id="cd03702">
    <property type="entry name" value="IF2_mtIF2_II"/>
    <property type="match status" value="1"/>
</dbReference>
<dbReference type="PROSITE" id="PS01176">
    <property type="entry name" value="IF2"/>
    <property type="match status" value="1"/>
</dbReference>
<protein>
    <recommendedName>
        <fullName evidence="10">Translation initiation factor IF-2, mitochondrial</fullName>
    </recommendedName>
</protein>
<dbReference type="FunFam" id="3.40.50.10050:FF:000001">
    <property type="entry name" value="Translation initiation factor IF-2"/>
    <property type="match status" value="1"/>
</dbReference>
<evidence type="ECO:0000256" key="10">
    <source>
        <dbReference type="ARBA" id="ARBA00044200"/>
    </source>
</evidence>
<dbReference type="SUPFAM" id="SSF52540">
    <property type="entry name" value="P-loop containing nucleoside triphosphate hydrolases"/>
    <property type="match status" value="1"/>
</dbReference>
<keyword evidence="7" id="KW-0496">Mitochondrion</keyword>
<keyword evidence="6" id="KW-0809">Transit peptide</keyword>
<dbReference type="InterPro" id="IPR009000">
    <property type="entry name" value="Transl_B-barrel_sf"/>
</dbReference>
<dbReference type="FunFam" id="3.40.50.300:FF:000019">
    <property type="entry name" value="Translation initiation factor IF-2"/>
    <property type="match status" value="1"/>
</dbReference>
<evidence type="ECO:0000256" key="7">
    <source>
        <dbReference type="ARBA" id="ARBA00023128"/>
    </source>
</evidence>
<dbReference type="Gene3D" id="2.40.30.10">
    <property type="entry name" value="Translation factors"/>
    <property type="match status" value="2"/>
</dbReference>
<dbReference type="GO" id="GO:0005525">
    <property type="term" value="F:GTP binding"/>
    <property type="evidence" value="ECO:0007669"/>
    <property type="project" value="UniProtKB-KW"/>
</dbReference>
<dbReference type="CDD" id="cd01887">
    <property type="entry name" value="IF2_eIF5B"/>
    <property type="match status" value="1"/>
</dbReference>
<evidence type="ECO:0000259" key="12">
    <source>
        <dbReference type="PROSITE" id="PS51722"/>
    </source>
</evidence>
<dbReference type="EMBL" id="GBHO01038859">
    <property type="protein sequence ID" value="JAG04745.1"/>
    <property type="molecule type" value="Transcribed_RNA"/>
</dbReference>
<keyword evidence="8" id="KW-0342">GTP-binding</keyword>
<keyword evidence="3 13" id="KW-0396">Initiation factor</keyword>
<feature type="compositionally biased region" description="Basic and acidic residues" evidence="11">
    <location>
        <begin position="132"/>
        <end position="155"/>
    </location>
</feature>
<evidence type="ECO:0000256" key="5">
    <source>
        <dbReference type="ARBA" id="ARBA00022917"/>
    </source>
</evidence>
<dbReference type="PANTHER" id="PTHR43381:SF20">
    <property type="entry name" value="TRANSLATION INITIATION FACTOR IF-2, MITOCHONDRIAL"/>
    <property type="match status" value="1"/>
</dbReference>
<organism evidence="13">
    <name type="scientific">Lygus hesperus</name>
    <name type="common">Western plant bug</name>
    <dbReference type="NCBI Taxonomy" id="30085"/>
    <lineage>
        <taxon>Eukaryota</taxon>
        <taxon>Metazoa</taxon>
        <taxon>Ecdysozoa</taxon>
        <taxon>Arthropoda</taxon>
        <taxon>Hexapoda</taxon>
        <taxon>Insecta</taxon>
        <taxon>Pterygota</taxon>
        <taxon>Neoptera</taxon>
        <taxon>Paraneoptera</taxon>
        <taxon>Hemiptera</taxon>
        <taxon>Heteroptera</taxon>
        <taxon>Panheteroptera</taxon>
        <taxon>Cimicomorpha</taxon>
        <taxon>Miridae</taxon>
        <taxon>Mirini</taxon>
        <taxon>Lygus</taxon>
    </lineage>
</organism>
<dbReference type="PANTHER" id="PTHR43381">
    <property type="entry name" value="TRANSLATION INITIATION FACTOR IF-2-RELATED"/>
    <property type="match status" value="1"/>
</dbReference>
<dbReference type="Pfam" id="PF22042">
    <property type="entry name" value="EF-G_D2"/>
    <property type="match status" value="1"/>
</dbReference>
<comment type="subcellular location">
    <subcellularLocation>
        <location evidence="1">Mitochondrion</location>
    </subcellularLocation>
</comment>
<dbReference type="InterPro" id="IPR044145">
    <property type="entry name" value="IF2_II"/>
</dbReference>
<dbReference type="GO" id="GO:0005739">
    <property type="term" value="C:mitochondrion"/>
    <property type="evidence" value="ECO:0007669"/>
    <property type="project" value="UniProtKB-SubCell"/>
</dbReference>
<dbReference type="InterPro" id="IPR000795">
    <property type="entry name" value="T_Tr_GTP-bd_dom"/>
</dbReference>
<keyword evidence="5" id="KW-0648">Protein biosynthesis</keyword>
<reference evidence="13" key="2">
    <citation type="submission" date="2014-07" db="EMBL/GenBank/DDBJ databases">
        <authorList>
            <person name="Hull J."/>
        </authorList>
    </citation>
    <scope>NUCLEOTIDE SEQUENCE</scope>
</reference>
<dbReference type="EMBL" id="GBRD01001158">
    <property type="protein sequence ID" value="JAG64663.1"/>
    <property type="molecule type" value="Transcribed_RNA"/>
</dbReference>
<comment type="function">
    <text evidence="9">One of the essential components for the initiation of protein synthesis. Protects formylmethionyl-tRNA from spontaneous hydrolysis and promotes its binding to the 30S ribosomal subunits. Also involved in the hydrolysis of GTP during the formation of the 70S ribosomal complex.</text>
</comment>
<dbReference type="GO" id="GO:0003924">
    <property type="term" value="F:GTPase activity"/>
    <property type="evidence" value="ECO:0007669"/>
    <property type="project" value="InterPro"/>
</dbReference>
<dbReference type="CDD" id="cd03692">
    <property type="entry name" value="mtIF2_IVc"/>
    <property type="match status" value="1"/>
</dbReference>
<evidence type="ECO:0000256" key="9">
    <source>
        <dbReference type="ARBA" id="ARBA00025162"/>
    </source>
</evidence>
<evidence type="ECO:0000256" key="11">
    <source>
        <dbReference type="SAM" id="MobiDB-lite"/>
    </source>
</evidence>
<evidence type="ECO:0000313" key="13">
    <source>
        <dbReference type="EMBL" id="JAG04745.1"/>
    </source>
</evidence>
<evidence type="ECO:0000256" key="3">
    <source>
        <dbReference type="ARBA" id="ARBA00022540"/>
    </source>
</evidence>
<dbReference type="InterPro" id="IPR027417">
    <property type="entry name" value="P-loop_NTPase"/>
</dbReference>
<dbReference type="Gene3D" id="3.40.50.300">
    <property type="entry name" value="P-loop containing nucleotide triphosphate hydrolases"/>
    <property type="match status" value="1"/>
</dbReference>
<accession>A0A0A9WIR4</accession>